<keyword evidence="5" id="KW-0808">Transferase</keyword>
<feature type="domain" description="HAMP" evidence="13">
    <location>
        <begin position="192"/>
        <end position="245"/>
    </location>
</feature>
<dbReference type="PANTHER" id="PTHR45436">
    <property type="entry name" value="SENSOR HISTIDINE KINASE YKOH"/>
    <property type="match status" value="1"/>
</dbReference>
<keyword evidence="10 11" id="KW-0472">Membrane</keyword>
<feature type="transmembrane region" description="Helical" evidence="11">
    <location>
        <begin position="168"/>
        <end position="190"/>
    </location>
</feature>
<dbReference type="SMART" id="SM00387">
    <property type="entry name" value="HATPase_c"/>
    <property type="match status" value="1"/>
</dbReference>
<evidence type="ECO:0000256" key="10">
    <source>
        <dbReference type="ARBA" id="ARBA00023136"/>
    </source>
</evidence>
<dbReference type="InterPro" id="IPR003661">
    <property type="entry name" value="HisK_dim/P_dom"/>
</dbReference>
<gene>
    <name evidence="14" type="ORF">OG579_02865</name>
</gene>
<keyword evidence="6 11" id="KW-0812">Transmembrane</keyword>
<dbReference type="FunFam" id="3.30.565.10:FF:000006">
    <property type="entry name" value="Sensor histidine kinase WalK"/>
    <property type="match status" value="1"/>
</dbReference>
<dbReference type="Pfam" id="PF00672">
    <property type="entry name" value="HAMP"/>
    <property type="match status" value="1"/>
</dbReference>
<evidence type="ECO:0000256" key="6">
    <source>
        <dbReference type="ARBA" id="ARBA00022692"/>
    </source>
</evidence>
<dbReference type="EC" id="2.7.13.3" evidence="3"/>
<comment type="catalytic activity">
    <reaction evidence="1">
        <text>ATP + protein L-histidine = ADP + protein N-phospho-L-histidine.</text>
        <dbReference type="EC" id="2.7.13.3"/>
    </reaction>
</comment>
<dbReference type="InterPro" id="IPR003660">
    <property type="entry name" value="HAMP_dom"/>
</dbReference>
<dbReference type="GO" id="GO:0005886">
    <property type="term" value="C:plasma membrane"/>
    <property type="evidence" value="ECO:0007669"/>
    <property type="project" value="UniProtKB-SubCell"/>
</dbReference>
<keyword evidence="7 14" id="KW-0418">Kinase</keyword>
<dbReference type="CDD" id="cd00082">
    <property type="entry name" value="HisKA"/>
    <property type="match status" value="1"/>
</dbReference>
<dbReference type="SUPFAM" id="SSF47384">
    <property type="entry name" value="Homodimeric domain of signal transducing histidine kinase"/>
    <property type="match status" value="1"/>
</dbReference>
<evidence type="ECO:0000256" key="5">
    <source>
        <dbReference type="ARBA" id="ARBA00022679"/>
    </source>
</evidence>
<dbReference type="Gene3D" id="1.10.287.130">
    <property type="match status" value="1"/>
</dbReference>
<organism evidence="14 15">
    <name type="scientific">Williamsia herbipolensis</name>
    <dbReference type="NCBI Taxonomy" id="1603258"/>
    <lineage>
        <taxon>Bacteria</taxon>
        <taxon>Bacillati</taxon>
        <taxon>Actinomycetota</taxon>
        <taxon>Actinomycetes</taxon>
        <taxon>Mycobacteriales</taxon>
        <taxon>Nocardiaceae</taxon>
        <taxon>Williamsia</taxon>
    </lineage>
</organism>
<comment type="subcellular location">
    <subcellularLocation>
        <location evidence="2">Cell membrane</location>
    </subcellularLocation>
</comment>
<dbReference type="GO" id="GO:0000155">
    <property type="term" value="F:phosphorelay sensor kinase activity"/>
    <property type="evidence" value="ECO:0007669"/>
    <property type="project" value="InterPro"/>
</dbReference>
<dbReference type="KEGG" id="whr:OG579_02865"/>
<evidence type="ECO:0000313" key="14">
    <source>
        <dbReference type="EMBL" id="WUM20790.1"/>
    </source>
</evidence>
<keyword evidence="15" id="KW-1185">Reference proteome</keyword>
<dbReference type="SUPFAM" id="SSF158472">
    <property type="entry name" value="HAMP domain-like"/>
    <property type="match status" value="1"/>
</dbReference>
<feature type="transmembrane region" description="Helical" evidence="11">
    <location>
        <begin position="21"/>
        <end position="46"/>
    </location>
</feature>
<keyword evidence="9" id="KW-0902">Two-component regulatory system</keyword>
<dbReference type="InterPro" id="IPR005467">
    <property type="entry name" value="His_kinase_dom"/>
</dbReference>
<dbReference type="InterPro" id="IPR003594">
    <property type="entry name" value="HATPase_dom"/>
</dbReference>
<dbReference type="PRINTS" id="PR00344">
    <property type="entry name" value="BCTRLSENSOR"/>
</dbReference>
<dbReference type="SMART" id="SM00388">
    <property type="entry name" value="HisKA"/>
    <property type="match status" value="1"/>
</dbReference>
<dbReference type="InterPro" id="IPR036890">
    <property type="entry name" value="HATPase_C_sf"/>
</dbReference>
<evidence type="ECO:0000256" key="7">
    <source>
        <dbReference type="ARBA" id="ARBA00022777"/>
    </source>
</evidence>
<dbReference type="PROSITE" id="PS50885">
    <property type="entry name" value="HAMP"/>
    <property type="match status" value="1"/>
</dbReference>
<dbReference type="Proteomes" id="UP001432128">
    <property type="component" value="Chromosome"/>
</dbReference>
<evidence type="ECO:0000256" key="3">
    <source>
        <dbReference type="ARBA" id="ARBA00012438"/>
    </source>
</evidence>
<evidence type="ECO:0000313" key="15">
    <source>
        <dbReference type="Proteomes" id="UP001432128"/>
    </source>
</evidence>
<evidence type="ECO:0000256" key="11">
    <source>
        <dbReference type="SAM" id="Phobius"/>
    </source>
</evidence>
<dbReference type="SUPFAM" id="SSF55874">
    <property type="entry name" value="ATPase domain of HSP90 chaperone/DNA topoisomerase II/histidine kinase"/>
    <property type="match status" value="1"/>
</dbReference>
<feature type="domain" description="Histidine kinase" evidence="12">
    <location>
        <begin position="253"/>
        <end position="464"/>
    </location>
</feature>
<dbReference type="Pfam" id="PF00512">
    <property type="entry name" value="HisKA"/>
    <property type="match status" value="1"/>
</dbReference>
<dbReference type="CDD" id="cd06225">
    <property type="entry name" value="HAMP"/>
    <property type="match status" value="1"/>
</dbReference>
<evidence type="ECO:0000259" key="13">
    <source>
        <dbReference type="PROSITE" id="PS50885"/>
    </source>
</evidence>
<evidence type="ECO:0000256" key="2">
    <source>
        <dbReference type="ARBA" id="ARBA00004236"/>
    </source>
</evidence>
<evidence type="ECO:0000256" key="9">
    <source>
        <dbReference type="ARBA" id="ARBA00023012"/>
    </source>
</evidence>
<dbReference type="SMART" id="SM00304">
    <property type="entry name" value="HAMP"/>
    <property type="match status" value="1"/>
</dbReference>
<dbReference type="PANTHER" id="PTHR45436:SF5">
    <property type="entry name" value="SENSOR HISTIDINE KINASE TRCS"/>
    <property type="match status" value="1"/>
</dbReference>
<accession>A0AAU4K404</accession>
<name>A0AAU4K404_9NOCA</name>
<keyword evidence="8 11" id="KW-1133">Transmembrane helix</keyword>
<keyword evidence="4" id="KW-0597">Phosphoprotein</keyword>
<proteinExistence type="predicted"/>
<dbReference type="Pfam" id="PF02518">
    <property type="entry name" value="HATPase_c"/>
    <property type="match status" value="1"/>
</dbReference>
<dbReference type="InterPro" id="IPR036097">
    <property type="entry name" value="HisK_dim/P_sf"/>
</dbReference>
<sequence>MRPPPRRIAATLDRYVGGVRIRLTILATVLLAISLAAAAVIMLLVLHRSLLNSADAATGARATEIAATVRTESPRGLDSATLTTSKDLDVIQVLDTTGAVIAATNGDRTAPLVPPAPRGTRHVIDGARIADNPAEYRATVVGVSTPTGDVTVVVGAAEGPINDVVTTVGILFASVFPVILVLLAANTYFLSGRTLRPVERIRAQVAAISSSDLSKRVTEPRTSDEIARLAATMNEMLARLETTRTAQLQFVGDASHELRSPLMTIVGLLDLSRTTDEPIDPATVTAFLLPEARRLRGMVDDLLLLAKADERGIPLHLDDVDLDDLVGTEAQRLTQLRTITITTHITPIRVRGDHDKLTRAIRNIADNALRYATTTIDLSMTRNDNAELGAVTITDDGPGIPPEHREKVFNRFVRLDTDRQRAQGGSGLGLAIVDEIIRAHHGTVSIGDTPSGGTQVTITVPTADD</sequence>
<dbReference type="InterPro" id="IPR004358">
    <property type="entry name" value="Sig_transdc_His_kin-like_C"/>
</dbReference>
<dbReference type="AlphaFoldDB" id="A0AAU4K404"/>
<dbReference type="RefSeq" id="WP_328858007.1">
    <property type="nucleotide sequence ID" value="NZ_CP108021.1"/>
</dbReference>
<reference evidence="14 15" key="1">
    <citation type="submission" date="2022-10" db="EMBL/GenBank/DDBJ databases">
        <title>The complete genomes of actinobacterial strains from the NBC collection.</title>
        <authorList>
            <person name="Joergensen T.S."/>
            <person name="Alvarez Arevalo M."/>
            <person name="Sterndorff E.B."/>
            <person name="Faurdal D."/>
            <person name="Vuksanovic O."/>
            <person name="Mourched A.-S."/>
            <person name="Charusanti P."/>
            <person name="Shaw S."/>
            <person name="Blin K."/>
            <person name="Weber T."/>
        </authorList>
    </citation>
    <scope>NUCLEOTIDE SEQUENCE [LARGE SCALE GENOMIC DNA]</scope>
    <source>
        <strain evidence="14 15">NBC_00319</strain>
    </source>
</reference>
<evidence type="ECO:0000256" key="1">
    <source>
        <dbReference type="ARBA" id="ARBA00000085"/>
    </source>
</evidence>
<evidence type="ECO:0000256" key="4">
    <source>
        <dbReference type="ARBA" id="ARBA00022553"/>
    </source>
</evidence>
<dbReference type="PROSITE" id="PS50109">
    <property type="entry name" value="HIS_KIN"/>
    <property type="match status" value="1"/>
</dbReference>
<dbReference type="Gene3D" id="3.30.565.10">
    <property type="entry name" value="Histidine kinase-like ATPase, C-terminal domain"/>
    <property type="match status" value="1"/>
</dbReference>
<dbReference type="InterPro" id="IPR050428">
    <property type="entry name" value="TCS_sensor_his_kinase"/>
</dbReference>
<evidence type="ECO:0000259" key="12">
    <source>
        <dbReference type="PROSITE" id="PS50109"/>
    </source>
</evidence>
<dbReference type="EMBL" id="CP108021">
    <property type="protein sequence ID" value="WUM20790.1"/>
    <property type="molecule type" value="Genomic_DNA"/>
</dbReference>
<dbReference type="Gene3D" id="6.10.340.10">
    <property type="match status" value="1"/>
</dbReference>
<protein>
    <recommendedName>
        <fullName evidence="3">histidine kinase</fullName>
        <ecNumber evidence="3">2.7.13.3</ecNumber>
    </recommendedName>
</protein>
<evidence type="ECO:0000256" key="8">
    <source>
        <dbReference type="ARBA" id="ARBA00022989"/>
    </source>
</evidence>